<accession>A0ABR4BN90</accession>
<sequence length="105" mass="12215">MKVVNYVCKLHVFREWIGRKGDAKSSLLEKHYNERLSSHVQLAGAASPDRRPLLLKKPVSSLFFLVPTCNIHYHPLSSTTVNYHLLLRPLCLIYIYIYTLYTPRT</sequence>
<proteinExistence type="predicted"/>
<evidence type="ECO:0000313" key="2">
    <source>
        <dbReference type="EMBL" id="KAL2059272.1"/>
    </source>
</evidence>
<keyword evidence="1" id="KW-0812">Transmembrane</keyword>
<keyword evidence="1" id="KW-1133">Transmembrane helix</keyword>
<evidence type="ECO:0000256" key="1">
    <source>
        <dbReference type="SAM" id="Phobius"/>
    </source>
</evidence>
<keyword evidence="1" id="KW-0472">Membrane</keyword>
<dbReference type="EMBL" id="JBHFEH010000001">
    <property type="protein sequence ID" value="KAL2059272.1"/>
    <property type="molecule type" value="Genomic_DNA"/>
</dbReference>
<feature type="transmembrane region" description="Helical" evidence="1">
    <location>
        <begin position="83"/>
        <end position="101"/>
    </location>
</feature>
<protein>
    <submittedName>
        <fullName evidence="2">Uncharacterized protein</fullName>
    </submittedName>
</protein>
<evidence type="ECO:0000313" key="3">
    <source>
        <dbReference type="Proteomes" id="UP001590951"/>
    </source>
</evidence>
<organism evidence="2 3">
    <name type="scientific">Lepraria finkii</name>
    <dbReference type="NCBI Taxonomy" id="1340010"/>
    <lineage>
        <taxon>Eukaryota</taxon>
        <taxon>Fungi</taxon>
        <taxon>Dikarya</taxon>
        <taxon>Ascomycota</taxon>
        <taxon>Pezizomycotina</taxon>
        <taxon>Lecanoromycetes</taxon>
        <taxon>OSLEUM clade</taxon>
        <taxon>Lecanoromycetidae</taxon>
        <taxon>Lecanorales</taxon>
        <taxon>Lecanorineae</taxon>
        <taxon>Stereocaulaceae</taxon>
        <taxon>Lepraria</taxon>
    </lineage>
</organism>
<reference evidence="2 3" key="1">
    <citation type="submission" date="2024-09" db="EMBL/GenBank/DDBJ databases">
        <title>Rethinking Asexuality: The Enigmatic Case of Functional Sexual Genes in Lepraria (Stereocaulaceae).</title>
        <authorList>
            <person name="Doellman M."/>
            <person name="Sun Y."/>
            <person name="Barcenas-Pena A."/>
            <person name="Lumbsch H.T."/>
            <person name="Grewe F."/>
        </authorList>
    </citation>
    <scope>NUCLEOTIDE SEQUENCE [LARGE SCALE GENOMIC DNA]</scope>
    <source>
        <strain evidence="2 3">Grewe 0041</strain>
    </source>
</reference>
<gene>
    <name evidence="2" type="ORF">ABVK25_000564</name>
</gene>
<keyword evidence="3" id="KW-1185">Reference proteome</keyword>
<name>A0ABR4BN90_9LECA</name>
<dbReference type="Proteomes" id="UP001590951">
    <property type="component" value="Unassembled WGS sequence"/>
</dbReference>
<comment type="caution">
    <text evidence="2">The sequence shown here is derived from an EMBL/GenBank/DDBJ whole genome shotgun (WGS) entry which is preliminary data.</text>
</comment>